<proteinExistence type="predicted"/>
<dbReference type="Pfam" id="PF03372">
    <property type="entry name" value="Exo_endo_phos"/>
    <property type="match status" value="1"/>
</dbReference>
<reference evidence="2 3" key="1">
    <citation type="journal article" date="2018" name="Nat. Biotechnol.">
        <title>A standardized bacterial taxonomy based on genome phylogeny substantially revises the tree of life.</title>
        <authorList>
            <person name="Parks D.H."/>
            <person name="Chuvochina M."/>
            <person name="Waite D.W."/>
            <person name="Rinke C."/>
            <person name="Skarshewski A."/>
            <person name="Chaumeil P.A."/>
            <person name="Hugenholtz P."/>
        </authorList>
    </citation>
    <scope>NUCLEOTIDE SEQUENCE [LARGE SCALE GENOMIC DNA]</scope>
    <source>
        <strain evidence="2">UBA9359</strain>
    </source>
</reference>
<dbReference type="EMBL" id="DPMF01000012">
    <property type="protein sequence ID" value="HCV79527.1"/>
    <property type="molecule type" value="Genomic_DNA"/>
</dbReference>
<dbReference type="PANTHER" id="PTHR12121:SF36">
    <property type="entry name" value="ENDONUCLEASE_EXONUCLEASE_PHOSPHATASE DOMAIN-CONTAINING PROTEIN"/>
    <property type="match status" value="1"/>
</dbReference>
<keyword evidence="2" id="KW-0255">Endonuclease</keyword>
<gene>
    <name evidence="2" type="ORF">DGQ38_00555</name>
</gene>
<dbReference type="PANTHER" id="PTHR12121">
    <property type="entry name" value="CARBON CATABOLITE REPRESSOR PROTEIN 4"/>
    <property type="match status" value="1"/>
</dbReference>
<dbReference type="InterPro" id="IPR036691">
    <property type="entry name" value="Endo/exonu/phosph_ase_sf"/>
</dbReference>
<dbReference type="InterPro" id="IPR050410">
    <property type="entry name" value="CCR4/nocturin_mRNA_transcr"/>
</dbReference>
<keyword evidence="2" id="KW-0378">Hydrolase</keyword>
<sequence>MFSQVKLMTYNIKYANENDAENSWSYRKDWITSQIKFYEPDIFGVQEALQVQIDYFSEHMPNYKHIGVGRDDGMKKGEYSAIFYNSEKFKVLKNNTFWLNETPTKIKKGWDAALPRICTYGLFENKKTGEKFWYFNTHFDHVGVKARQESAKLIFEKITELNTQDYPVVLSGDFNLMPDTKSIQYLSEQMIDTKGAADLVFGPEGTYNGFNFSEPVTRRIDYVFLSNNGFQVKKYAVLSDSKDLKYPSDHLPVMVELE</sequence>
<dbReference type="CDD" id="cd09083">
    <property type="entry name" value="EEP-1"/>
    <property type="match status" value="1"/>
</dbReference>
<comment type="caution">
    <text evidence="2">The sequence shown here is derived from an EMBL/GenBank/DDBJ whole genome shotgun (WGS) entry which is preliminary data.</text>
</comment>
<evidence type="ECO:0000313" key="3">
    <source>
        <dbReference type="Proteomes" id="UP000264330"/>
    </source>
</evidence>
<keyword evidence="2" id="KW-0269">Exonuclease</keyword>
<accession>A0A3D5IUQ7</accession>
<dbReference type="GO" id="GO:0004519">
    <property type="term" value="F:endonuclease activity"/>
    <property type="evidence" value="ECO:0007669"/>
    <property type="project" value="UniProtKB-KW"/>
</dbReference>
<dbReference type="AlphaFoldDB" id="A0A3D5IUQ7"/>
<protein>
    <submittedName>
        <fullName evidence="2">Endonuclease/exonuclease/phosphatase</fullName>
    </submittedName>
</protein>
<dbReference type="Proteomes" id="UP000264330">
    <property type="component" value="Unassembled WGS sequence"/>
</dbReference>
<dbReference type="GO" id="GO:0000175">
    <property type="term" value="F:3'-5'-RNA exonuclease activity"/>
    <property type="evidence" value="ECO:0007669"/>
    <property type="project" value="TreeGrafter"/>
</dbReference>
<keyword evidence="2" id="KW-0540">Nuclease</keyword>
<name>A0A3D5IUQ7_9FLAO</name>
<dbReference type="SUPFAM" id="SSF56219">
    <property type="entry name" value="DNase I-like"/>
    <property type="match status" value="1"/>
</dbReference>
<dbReference type="InterPro" id="IPR005135">
    <property type="entry name" value="Endo/exonuclease/phosphatase"/>
</dbReference>
<dbReference type="Gene3D" id="3.60.10.10">
    <property type="entry name" value="Endonuclease/exonuclease/phosphatase"/>
    <property type="match status" value="1"/>
</dbReference>
<evidence type="ECO:0000259" key="1">
    <source>
        <dbReference type="Pfam" id="PF03372"/>
    </source>
</evidence>
<organism evidence="2 3">
    <name type="scientific">Zunongwangia profunda</name>
    <dbReference type="NCBI Taxonomy" id="398743"/>
    <lineage>
        <taxon>Bacteria</taxon>
        <taxon>Pseudomonadati</taxon>
        <taxon>Bacteroidota</taxon>
        <taxon>Flavobacteriia</taxon>
        <taxon>Flavobacteriales</taxon>
        <taxon>Flavobacteriaceae</taxon>
        <taxon>Zunongwangia</taxon>
    </lineage>
</organism>
<evidence type="ECO:0000313" key="2">
    <source>
        <dbReference type="EMBL" id="HCV79527.1"/>
    </source>
</evidence>
<feature type="domain" description="Endonuclease/exonuclease/phosphatase" evidence="1">
    <location>
        <begin position="8"/>
        <end position="250"/>
    </location>
</feature>